<sequence length="1074" mass="122766">MPWYLAINSTCSGFTIIDEETGAETFHYDIIKPLPSISSTRSLQHEVDYISTYYGDQYCCQYLAKQNQSLQYNSPSSSSSSNHTSYDSMSSPTTPISLTSFFPTFGSNSETSQQQALGGGAGGGAGGFDSPNYGTNSSPLSSFGGNSSNSSSFLLNSVGGKRAIVESSAVLVKDRTSNELLVIKPVYLKEDEGEDFETKFQQKLNKKFSLLSIYNLLIQVASTLSGMKVKQSLSALSKSDSTISERISIASSSEIDDYVQEVLSRHGHLTLHNILVEFEQTGHYKYFLTNFPCMQKNLIKKNVVISDDNKENEKLLQHSHFDYILTPVPPENINYPEEFYGTTEFDDRWGLGILLYQLLTCKPVCFEEDDQKEMMKLKERRSLDLHVVKQQLETYLSQGDFAVEHEPSNLGVSQVTKKRKKQLEEELLQDAKALVDITLSLLSSSDFDRPNPCDILQNESVLKYAKMINEDIETKGKEYTQQIENDLLIVDEQKQNSQNTTLFPEITQKDYLSLQFFLAYHKEKGIDDRWDANFFRQERIGQESILPITELACSSSLKSFVLSLIRSLRLNILFDFRKEVNLPTDYKMLKTTVLNILSFQNKKKTNVSFKHVKSFMGQSLPLVQELIVIIVLLESIEFLLESDFEYYSTCPLEYSSKVQLFGQIQKIEGEIKSLISKNEIESSQFRIATRLTKKENEVRYFIDRYTAPLATKLINGLTKADPPVKGNIVLSLVRYIVSNCFQKEHRWVIVGNEGKMEGKMFGFDDIYLNKKKRSRCSLNFSYLRDYINAEGNLQLQMTFSKNGDREVLFADKLDKINDKCKIQRRIFLVSDLAVYNIDPSNFKVKRRVDISDIESIYVSTYTDGYFVLKVPNSYDFLYSSWRRTEIVAAIQKVKNIPIHVSNRFPFNPSKGDNRHVVFVEDMKAQKSNVKLSKKEYIVTVRPPEADPINIESVCALVTYAKSTEQKEILLDPYDITTIKLPLSASYRVKFVFYANTGLNCFLDEFIKSDNETVFQLLLGQFEKNEDKVVLITDLRNVGDYFALKAKKTVCTMKIMDTEKQAIHTQQFIIEYDMQ</sequence>
<dbReference type="SUPFAM" id="SSF56112">
    <property type="entry name" value="Protein kinase-like (PK-like)"/>
    <property type="match status" value="1"/>
</dbReference>
<proteinExistence type="predicted"/>
<evidence type="ECO:0000313" key="3">
    <source>
        <dbReference type="EMBL" id="EFC45071.1"/>
    </source>
</evidence>
<dbReference type="AlphaFoldDB" id="D2VDX0"/>
<evidence type="ECO:0000313" key="4">
    <source>
        <dbReference type="Proteomes" id="UP000006671"/>
    </source>
</evidence>
<dbReference type="OMA" id="NCFQKEH"/>
<dbReference type="OrthoDB" id="6108017at2759"/>
<keyword evidence="4" id="KW-1185">Reference proteome</keyword>
<feature type="compositionally biased region" description="Gly residues" evidence="1">
    <location>
        <begin position="117"/>
        <end position="127"/>
    </location>
</feature>
<feature type="compositionally biased region" description="Low complexity" evidence="1">
    <location>
        <begin position="74"/>
        <end position="91"/>
    </location>
</feature>
<dbReference type="GO" id="GO:0016459">
    <property type="term" value="C:myosin complex"/>
    <property type="evidence" value="ECO:0007669"/>
    <property type="project" value="InterPro"/>
</dbReference>
<evidence type="ECO:0000256" key="1">
    <source>
        <dbReference type="SAM" id="MobiDB-lite"/>
    </source>
</evidence>
<gene>
    <name evidence="3" type="ORF">NAEGRDRAFT_57903</name>
</gene>
<dbReference type="InterPro" id="IPR011009">
    <property type="entry name" value="Kinase-like_dom_sf"/>
</dbReference>
<organism evidence="4">
    <name type="scientific">Naegleria gruberi</name>
    <name type="common">Amoeba</name>
    <dbReference type="NCBI Taxonomy" id="5762"/>
    <lineage>
        <taxon>Eukaryota</taxon>
        <taxon>Discoba</taxon>
        <taxon>Heterolobosea</taxon>
        <taxon>Tetramitia</taxon>
        <taxon>Eutetramitia</taxon>
        <taxon>Vahlkampfiidae</taxon>
        <taxon>Naegleria</taxon>
    </lineage>
</organism>
<dbReference type="InParanoid" id="D2VDX0"/>
<dbReference type="Proteomes" id="UP000006671">
    <property type="component" value="Unassembled WGS sequence"/>
</dbReference>
<evidence type="ECO:0000259" key="2">
    <source>
        <dbReference type="PROSITE" id="PS51757"/>
    </source>
</evidence>
<protein>
    <recommendedName>
        <fullName evidence="2">TH1 domain-containing protein</fullName>
    </recommendedName>
</protein>
<dbReference type="GO" id="GO:0003774">
    <property type="term" value="F:cytoskeletal motor activity"/>
    <property type="evidence" value="ECO:0007669"/>
    <property type="project" value="InterPro"/>
</dbReference>
<accession>D2VDX0</accession>
<dbReference type="InterPro" id="IPR010926">
    <property type="entry name" value="Myosin_TH1"/>
</dbReference>
<dbReference type="eggNOG" id="ENOG502QVI3">
    <property type="taxonomic scope" value="Eukaryota"/>
</dbReference>
<dbReference type="KEGG" id="ngr:NAEGRDRAFT_57903"/>
<dbReference type="EMBL" id="GG738865">
    <property type="protein sequence ID" value="EFC45071.1"/>
    <property type="molecule type" value="Genomic_DNA"/>
</dbReference>
<reference evidence="3 4" key="1">
    <citation type="journal article" date="2010" name="Cell">
        <title>The genome of Naegleria gruberi illuminates early eukaryotic versatility.</title>
        <authorList>
            <person name="Fritz-Laylin L.K."/>
            <person name="Prochnik S.E."/>
            <person name="Ginger M.L."/>
            <person name="Dacks J.B."/>
            <person name="Carpenter M.L."/>
            <person name="Field M.C."/>
            <person name="Kuo A."/>
            <person name="Paredez A."/>
            <person name="Chapman J."/>
            <person name="Pham J."/>
            <person name="Shu S."/>
            <person name="Neupane R."/>
            <person name="Cipriano M."/>
            <person name="Mancuso J."/>
            <person name="Tu H."/>
            <person name="Salamov A."/>
            <person name="Lindquist E."/>
            <person name="Shapiro H."/>
            <person name="Lucas S."/>
            <person name="Grigoriev I.V."/>
            <person name="Cande W.Z."/>
            <person name="Fulton C."/>
            <person name="Rokhsar D.S."/>
            <person name="Dawson S.C."/>
        </authorList>
    </citation>
    <scope>NUCLEOTIDE SEQUENCE [LARGE SCALE GENOMIC DNA]</scope>
    <source>
        <strain evidence="3 4">NEG-M</strain>
    </source>
</reference>
<name>D2VDX0_NAEGR</name>
<dbReference type="Gene3D" id="1.10.510.10">
    <property type="entry name" value="Transferase(Phosphotransferase) domain 1"/>
    <property type="match status" value="1"/>
</dbReference>
<feature type="region of interest" description="Disordered" evidence="1">
    <location>
        <begin position="71"/>
        <end position="91"/>
    </location>
</feature>
<feature type="region of interest" description="Disordered" evidence="1">
    <location>
        <begin position="107"/>
        <end position="131"/>
    </location>
</feature>
<dbReference type="PROSITE" id="PS51757">
    <property type="entry name" value="TH1"/>
    <property type="match status" value="1"/>
</dbReference>
<dbReference type="Pfam" id="PF06017">
    <property type="entry name" value="Myosin_TH1"/>
    <property type="match status" value="1"/>
</dbReference>
<dbReference type="PANTHER" id="PTHR34969">
    <property type="entry name" value="OS01G0621700 PROTEIN"/>
    <property type="match status" value="1"/>
</dbReference>
<dbReference type="RefSeq" id="XP_002677815.1">
    <property type="nucleotide sequence ID" value="XM_002677769.1"/>
</dbReference>
<dbReference type="VEuPathDB" id="AmoebaDB:NAEGRDRAFT_57903"/>
<dbReference type="PANTHER" id="PTHR34969:SF1">
    <property type="entry name" value="TH1 DOMAIN-CONTAINING PROTEIN"/>
    <property type="match status" value="1"/>
</dbReference>
<feature type="domain" description="TH1" evidence="2">
    <location>
        <begin position="771"/>
        <end position="943"/>
    </location>
</feature>
<dbReference type="GeneID" id="8850285"/>